<dbReference type="KEGG" id="cdo:CDOO_01265"/>
<dbReference type="InterPro" id="IPR001453">
    <property type="entry name" value="MoaB/Mog_dom"/>
</dbReference>
<evidence type="ECO:0000313" key="4">
    <source>
        <dbReference type="EMBL" id="AIT60077.1"/>
    </source>
</evidence>
<evidence type="ECO:0000256" key="1">
    <source>
        <dbReference type="ARBA" id="ARBA00005046"/>
    </source>
</evidence>
<dbReference type="HOGENOM" id="CLU_077358_4_1_11"/>
<dbReference type="Proteomes" id="UP000029914">
    <property type="component" value="Chromosome"/>
</dbReference>
<keyword evidence="2" id="KW-0501">Molybdenum cofactor biosynthesis</keyword>
<protein>
    <submittedName>
        <fullName evidence="4">Molybdopterin biosynthesis protein</fullName>
    </submittedName>
</protein>
<dbReference type="AlphaFoldDB" id="A0A097ID71"/>
<evidence type="ECO:0000313" key="5">
    <source>
        <dbReference type="Proteomes" id="UP000029914"/>
    </source>
</evidence>
<comment type="pathway">
    <text evidence="1">Cofactor biosynthesis; molybdopterin biosynthesis.</text>
</comment>
<organism evidence="4 5">
    <name type="scientific">Corynebacterium doosanense CAU 212 = DSM 45436</name>
    <dbReference type="NCBI Taxonomy" id="558173"/>
    <lineage>
        <taxon>Bacteria</taxon>
        <taxon>Bacillati</taxon>
        <taxon>Actinomycetota</taxon>
        <taxon>Actinomycetes</taxon>
        <taxon>Mycobacteriales</taxon>
        <taxon>Corynebacteriaceae</taxon>
        <taxon>Corynebacterium</taxon>
    </lineage>
</organism>
<dbReference type="EMBL" id="CP006764">
    <property type="protein sequence ID" value="AIT60077.1"/>
    <property type="molecule type" value="Genomic_DNA"/>
</dbReference>
<dbReference type="Gene3D" id="3.40.980.10">
    <property type="entry name" value="MoaB/Mog-like domain"/>
    <property type="match status" value="1"/>
</dbReference>
<dbReference type="PANTHER" id="PTHR43764:SF1">
    <property type="entry name" value="MOLYBDOPTERIN MOLYBDOTRANSFERASE"/>
    <property type="match status" value="1"/>
</dbReference>
<evidence type="ECO:0000259" key="3">
    <source>
        <dbReference type="SMART" id="SM00852"/>
    </source>
</evidence>
<gene>
    <name evidence="4" type="ORF">CDOO_01265</name>
</gene>
<reference evidence="4 5" key="1">
    <citation type="submission" date="2013-09" db="EMBL/GenBank/DDBJ databases">
        <title>Complete genome sequence of Corynebacterium doosanense CAU 212(T) (=DSM 45436(T)), isolated from activated sludge.</title>
        <authorList>
            <person name="Schaffert L."/>
            <person name="Albersmeier A."/>
            <person name="Kalinowski J."/>
            <person name="Ruckert C."/>
        </authorList>
    </citation>
    <scope>NUCLEOTIDE SEQUENCE [LARGE SCALE GENOMIC DNA]</scope>
    <source>
        <strain evidence="4 5">CAU 212</strain>
    </source>
</reference>
<dbReference type="SMART" id="SM00852">
    <property type="entry name" value="MoCF_biosynth"/>
    <property type="match status" value="1"/>
</dbReference>
<dbReference type="CDD" id="cd00886">
    <property type="entry name" value="MogA_MoaB"/>
    <property type="match status" value="1"/>
</dbReference>
<dbReference type="GO" id="GO:0006777">
    <property type="term" value="P:Mo-molybdopterin cofactor biosynthetic process"/>
    <property type="evidence" value="ECO:0007669"/>
    <property type="project" value="UniProtKB-KW"/>
</dbReference>
<accession>A0A097ID71</accession>
<keyword evidence="5" id="KW-1185">Reference proteome</keyword>
<feature type="domain" description="MoaB/Mog" evidence="3">
    <location>
        <begin position="15"/>
        <end position="159"/>
    </location>
</feature>
<name>A0A097ID71_9CORY</name>
<dbReference type="InterPro" id="IPR036425">
    <property type="entry name" value="MoaB/Mog-like_dom_sf"/>
</dbReference>
<dbReference type="STRING" id="558173.CDOO_01265"/>
<dbReference type="InterPro" id="IPR051920">
    <property type="entry name" value="MPT_Adenylyltrnsfr/MoaC-Rel"/>
</dbReference>
<dbReference type="RefSeq" id="WP_018021590.1">
    <property type="nucleotide sequence ID" value="NZ_AQUX01000002.1"/>
</dbReference>
<sequence>MHHHDPDSNRPGRTALVVVASTRAAAGTYEDTSGPIAVEFLRAKGFDTPEALVVPDAEIKPTMDRIFRAETVPHVVLTSGGTGVTADDQTVEAVTPHIERELPGIVHAFWDEGRKKTAMAVASRAVAGVRGHTFIMTLPGSPGGVKDGCTVLDDLVIPIVDLLEGNHGS</sequence>
<proteinExistence type="predicted"/>
<dbReference type="SUPFAM" id="SSF53218">
    <property type="entry name" value="Molybdenum cofactor biosynthesis proteins"/>
    <property type="match status" value="1"/>
</dbReference>
<dbReference type="PANTHER" id="PTHR43764">
    <property type="entry name" value="MOLYBDENUM COFACTOR BIOSYNTHESIS"/>
    <property type="match status" value="1"/>
</dbReference>
<dbReference type="eggNOG" id="COG0521">
    <property type="taxonomic scope" value="Bacteria"/>
</dbReference>
<dbReference type="Pfam" id="PF00994">
    <property type="entry name" value="MoCF_biosynth"/>
    <property type="match status" value="1"/>
</dbReference>
<evidence type="ECO:0000256" key="2">
    <source>
        <dbReference type="ARBA" id="ARBA00023150"/>
    </source>
</evidence>